<dbReference type="GO" id="GO:0005875">
    <property type="term" value="C:microtubule associated complex"/>
    <property type="evidence" value="ECO:0007669"/>
    <property type="project" value="TreeGrafter"/>
</dbReference>
<dbReference type="PROSITE" id="PS00411">
    <property type="entry name" value="KINESIN_MOTOR_1"/>
    <property type="match status" value="1"/>
</dbReference>
<dbReference type="SUPFAM" id="SSF52540">
    <property type="entry name" value="P-loop containing nucleoside triphosphate hydrolases"/>
    <property type="match status" value="1"/>
</dbReference>
<feature type="coiled-coil region" evidence="8">
    <location>
        <begin position="770"/>
        <end position="808"/>
    </location>
</feature>
<evidence type="ECO:0000256" key="5">
    <source>
        <dbReference type="ARBA" id="ARBA00023054"/>
    </source>
</evidence>
<dbReference type="PROSITE" id="PS50067">
    <property type="entry name" value="KINESIN_MOTOR_2"/>
    <property type="match status" value="1"/>
</dbReference>
<evidence type="ECO:0000256" key="3">
    <source>
        <dbReference type="ARBA" id="ARBA00022741"/>
    </source>
</evidence>
<comment type="caution">
    <text evidence="11">The sequence shown here is derived from an EMBL/GenBank/DDBJ whole genome shotgun (WGS) entry which is preliminary data.</text>
</comment>
<name>A0A2J7RRP6_9NEOP</name>
<dbReference type="InterPro" id="IPR019821">
    <property type="entry name" value="Kinesin_motor_CS"/>
</dbReference>
<dbReference type="InterPro" id="IPR036961">
    <property type="entry name" value="Kinesin_motor_dom_sf"/>
</dbReference>
<keyword evidence="6" id="KW-0206">Cytoskeleton</keyword>
<dbReference type="EMBL" id="NEVH01000599">
    <property type="protein sequence ID" value="PNF43510.1"/>
    <property type="molecule type" value="Genomic_DNA"/>
</dbReference>
<dbReference type="Gene3D" id="3.40.850.10">
    <property type="entry name" value="Kinesin motor domain"/>
    <property type="match status" value="1"/>
</dbReference>
<accession>A0A2J7RRP6</accession>
<keyword evidence="4" id="KW-0067">ATP-binding</keyword>
<feature type="coiled-coil region" evidence="8">
    <location>
        <begin position="664"/>
        <end position="722"/>
    </location>
</feature>
<dbReference type="InterPro" id="IPR033467">
    <property type="entry name" value="Tesmin/TSO1-like_CXC"/>
</dbReference>
<dbReference type="GO" id="GO:0003777">
    <property type="term" value="F:microtubule motor activity"/>
    <property type="evidence" value="ECO:0007669"/>
    <property type="project" value="InterPro"/>
</dbReference>
<proteinExistence type="inferred from homology"/>
<dbReference type="Pfam" id="PF00225">
    <property type="entry name" value="Kinesin"/>
    <property type="match status" value="1"/>
</dbReference>
<dbReference type="Proteomes" id="UP000235965">
    <property type="component" value="Unassembled WGS sequence"/>
</dbReference>
<feature type="coiled-coil region" evidence="8">
    <location>
        <begin position="423"/>
        <end position="527"/>
    </location>
</feature>
<keyword evidence="12" id="KW-1185">Reference proteome</keyword>
<comment type="caution">
    <text evidence="7">Lacks conserved residue(s) required for the propagation of feature annotation.</text>
</comment>
<dbReference type="GO" id="GO:0005524">
    <property type="term" value="F:ATP binding"/>
    <property type="evidence" value="ECO:0007669"/>
    <property type="project" value="UniProtKB-KW"/>
</dbReference>
<dbReference type="PANTHER" id="PTHR47969:SF15">
    <property type="entry name" value="CHROMOSOME-ASSOCIATED KINESIN KIF4A-RELATED"/>
    <property type="match status" value="1"/>
</dbReference>
<feature type="coiled-coil region" evidence="8">
    <location>
        <begin position="837"/>
        <end position="874"/>
    </location>
</feature>
<comment type="subcellular location">
    <subcellularLocation>
        <location evidence="1">Cytoplasm</location>
        <location evidence="1">Cytoskeleton</location>
    </subcellularLocation>
</comment>
<dbReference type="PRINTS" id="PR00380">
    <property type="entry name" value="KINESINHEAVY"/>
</dbReference>
<dbReference type="SMART" id="SM00129">
    <property type="entry name" value="KISc"/>
    <property type="match status" value="1"/>
</dbReference>
<dbReference type="GO" id="GO:0008017">
    <property type="term" value="F:microtubule binding"/>
    <property type="evidence" value="ECO:0007669"/>
    <property type="project" value="InterPro"/>
</dbReference>
<keyword evidence="3" id="KW-0547">Nucleotide-binding</keyword>
<dbReference type="GO" id="GO:0051231">
    <property type="term" value="P:spindle elongation"/>
    <property type="evidence" value="ECO:0007669"/>
    <property type="project" value="TreeGrafter"/>
</dbReference>
<protein>
    <recommendedName>
        <fullName evidence="10">Kinesin motor domain-containing protein</fullName>
    </recommendedName>
</protein>
<evidence type="ECO:0000256" key="8">
    <source>
        <dbReference type="SAM" id="Coils"/>
    </source>
</evidence>
<dbReference type="GO" id="GO:0007018">
    <property type="term" value="P:microtubule-based movement"/>
    <property type="evidence" value="ECO:0007669"/>
    <property type="project" value="InterPro"/>
</dbReference>
<feature type="domain" description="Kinesin motor" evidence="10">
    <location>
        <begin position="1"/>
        <end position="233"/>
    </location>
</feature>
<dbReference type="PANTHER" id="PTHR47969">
    <property type="entry name" value="CHROMOSOME-ASSOCIATED KINESIN KIF4A-RELATED"/>
    <property type="match status" value="1"/>
</dbReference>
<dbReference type="GO" id="GO:0007052">
    <property type="term" value="P:mitotic spindle organization"/>
    <property type="evidence" value="ECO:0007669"/>
    <property type="project" value="TreeGrafter"/>
</dbReference>
<evidence type="ECO:0000313" key="12">
    <source>
        <dbReference type="Proteomes" id="UP000235965"/>
    </source>
</evidence>
<feature type="coiled-coil region" evidence="8">
    <location>
        <begin position="351"/>
        <end position="378"/>
    </location>
</feature>
<keyword evidence="2" id="KW-0963">Cytoplasm</keyword>
<dbReference type="STRING" id="105785.A0A2J7RRP6"/>
<gene>
    <name evidence="11" type="ORF">B7P43_G09319</name>
</gene>
<dbReference type="FunCoup" id="A0A2J7RRP6">
    <property type="interactions" value="139"/>
</dbReference>
<evidence type="ECO:0000256" key="2">
    <source>
        <dbReference type="ARBA" id="ARBA00022490"/>
    </source>
</evidence>
<dbReference type="InterPro" id="IPR027640">
    <property type="entry name" value="Kinesin-like_fam"/>
</dbReference>
<evidence type="ECO:0000313" key="11">
    <source>
        <dbReference type="EMBL" id="PNF43510.1"/>
    </source>
</evidence>
<dbReference type="InterPro" id="IPR027417">
    <property type="entry name" value="P-loop_NTPase"/>
</dbReference>
<dbReference type="InParanoid" id="A0A2J7RRP6"/>
<dbReference type="InterPro" id="IPR001752">
    <property type="entry name" value="Kinesin_motor_dom"/>
</dbReference>
<keyword evidence="5 8" id="KW-0175">Coiled coil</keyword>
<dbReference type="SMART" id="SM01114">
    <property type="entry name" value="CXC"/>
    <property type="match status" value="1"/>
</dbReference>
<reference evidence="11 12" key="1">
    <citation type="submission" date="2017-12" db="EMBL/GenBank/DDBJ databases">
        <title>Hemimetabolous genomes reveal molecular basis of termite eusociality.</title>
        <authorList>
            <person name="Harrison M.C."/>
            <person name="Jongepier E."/>
            <person name="Robertson H.M."/>
            <person name="Arning N."/>
            <person name="Bitard-Feildel T."/>
            <person name="Chao H."/>
            <person name="Childers C.P."/>
            <person name="Dinh H."/>
            <person name="Doddapaneni H."/>
            <person name="Dugan S."/>
            <person name="Gowin J."/>
            <person name="Greiner C."/>
            <person name="Han Y."/>
            <person name="Hu H."/>
            <person name="Hughes D.S.T."/>
            <person name="Huylmans A.-K."/>
            <person name="Kemena C."/>
            <person name="Kremer L.P.M."/>
            <person name="Lee S.L."/>
            <person name="Lopez-Ezquerra A."/>
            <person name="Mallet L."/>
            <person name="Monroy-Kuhn J.M."/>
            <person name="Moser A."/>
            <person name="Murali S.C."/>
            <person name="Muzny D.M."/>
            <person name="Otani S."/>
            <person name="Piulachs M.-D."/>
            <person name="Poelchau M."/>
            <person name="Qu J."/>
            <person name="Schaub F."/>
            <person name="Wada-Katsumata A."/>
            <person name="Worley K.C."/>
            <person name="Xie Q."/>
            <person name="Ylla G."/>
            <person name="Poulsen M."/>
            <person name="Gibbs R.A."/>
            <person name="Schal C."/>
            <person name="Richards S."/>
            <person name="Belles X."/>
            <person name="Korb J."/>
            <person name="Bornberg-Bauer E."/>
        </authorList>
    </citation>
    <scope>NUCLEOTIDE SEQUENCE [LARGE SCALE GENOMIC DNA]</scope>
    <source>
        <tissue evidence="11">Whole body</tissue>
    </source>
</reference>
<dbReference type="AlphaFoldDB" id="A0A2J7RRP6"/>
<evidence type="ECO:0000256" key="9">
    <source>
        <dbReference type="SAM" id="MobiDB-lite"/>
    </source>
</evidence>
<sequence length="1048" mass="120356">MGTTYTGDGNMGVIPRAINDIFDKIKEMKNWDFRITVSFMELYKEQLFDLLGTNKCAVDIREDGKGIRIPGLTEIPVSCVDDTTRCLIQGSACRATGATAMNEQSSRSHAIFTVTIQQQNPDIENSSMIAKFHLVDLAGSERSKKTKTTGERFKEGVHINRGLLALGNVISALGEEGHQKCYISYRDSKLTRLLQDSLGGNSFTLMIACASPADYNLEETLSTLRYADRAKRIKNKPIVNQDPRSTEIARLKQHNQELRLELLAKTGSGGCPAHHKHLEEDITNLVTRNRMLTEELNDALSASTNLFERALLAEVARDRMKLKLCELQAEYGQAMDSLSQTVEQENCPATFLEQLKSLRDLQLKIQELQAEQKRSSDEILNHELSSGLSHKQAEPEQNEDGDLYENLPETHLEIDECHQSHTLQQAERTKELQELNKKLALKEELASKLMASMNHMSTIRTDYENSMKDLQQQISDLQKEKDELMHVLQNVQNNSSNKISEQRRKRLQELEQKISALSKKIAEQGKIIKMKEKNDERITQLNGEIQGMKQVKVKLIRQMRSENERFRSWKQEREKELIKLRVQDRRRQNEMARMERLHTKQQNVLKRKVEEAVAVNKRLKDALAVQKSAQERRLQQHGTAAKVQLWIDQELEVLVSTIDAERTLEQLMEDRAVLHGQLDQLKTQLQQSEVSGEDLFGIEEDIRQLNEDIDLRNAQIADLQQKIIDSDQENKAKTRWDTIQSMADAKCAFKHLFELASGMKRDASNKESKYEELLSTHHKVLSKLAQYEQQLKEESENHQQEIISIEREHQEKVLLLLRQLPIPVNCETGETGLAQRLHIQNQELEKMEILRKELADKTDELDKLKCRLTAKEKKMNQTVTISVKKFSNKDLQSYHDTEDILDDELDGEDDNVDLDPDWQKTPIFKRIQKLKSHRFSAHPEQEHAVKRNCDGQVRCMCKGVCKNKLCGCRKIGLRCSKVCRCDHSTCHNQDQNSKALFSDSSSESVGDENRDPEEESSKKPRALLDKEDVFDGTIRKHRNPGKYFADSP</sequence>
<comment type="similarity">
    <text evidence="7">Belongs to the TRAFAC class myosin-kinesin ATPase superfamily. Kinesin family.</text>
</comment>
<feature type="compositionally biased region" description="Basic and acidic residues" evidence="9">
    <location>
        <begin position="1015"/>
        <end position="1029"/>
    </location>
</feature>
<evidence type="ECO:0000256" key="4">
    <source>
        <dbReference type="ARBA" id="ARBA00022840"/>
    </source>
</evidence>
<evidence type="ECO:0000256" key="7">
    <source>
        <dbReference type="PROSITE-ProRule" id="PRU00283"/>
    </source>
</evidence>
<dbReference type="Pfam" id="PF25764">
    <property type="entry name" value="KIF21A_4th"/>
    <property type="match status" value="1"/>
</dbReference>
<evidence type="ECO:0000259" key="10">
    <source>
        <dbReference type="PROSITE" id="PS50067"/>
    </source>
</evidence>
<feature type="compositionally biased region" description="Polar residues" evidence="9">
    <location>
        <begin position="987"/>
        <end position="1004"/>
    </location>
</feature>
<organism evidence="11 12">
    <name type="scientific">Cryptotermes secundus</name>
    <dbReference type="NCBI Taxonomy" id="105785"/>
    <lineage>
        <taxon>Eukaryota</taxon>
        <taxon>Metazoa</taxon>
        <taxon>Ecdysozoa</taxon>
        <taxon>Arthropoda</taxon>
        <taxon>Hexapoda</taxon>
        <taxon>Insecta</taxon>
        <taxon>Pterygota</taxon>
        <taxon>Neoptera</taxon>
        <taxon>Polyneoptera</taxon>
        <taxon>Dictyoptera</taxon>
        <taxon>Blattodea</taxon>
        <taxon>Blattoidea</taxon>
        <taxon>Termitoidae</taxon>
        <taxon>Kalotermitidae</taxon>
        <taxon>Cryptotermitinae</taxon>
        <taxon>Cryptotermes</taxon>
    </lineage>
</organism>
<feature type="region of interest" description="Disordered" evidence="9">
    <location>
        <begin position="987"/>
        <end position="1048"/>
    </location>
</feature>
<dbReference type="OrthoDB" id="3176171at2759"/>
<evidence type="ECO:0000256" key="6">
    <source>
        <dbReference type="ARBA" id="ARBA00023212"/>
    </source>
</evidence>
<evidence type="ECO:0000256" key="1">
    <source>
        <dbReference type="ARBA" id="ARBA00004245"/>
    </source>
</evidence>